<keyword evidence="6" id="KW-0539">Nucleus</keyword>
<dbReference type="AlphaFoldDB" id="A0A0A1USY4"/>
<dbReference type="OrthoDB" id="5147774at2759"/>
<evidence type="ECO:0000256" key="3">
    <source>
        <dbReference type="ARBA" id="ARBA00022737"/>
    </source>
</evidence>
<evidence type="ECO:0000256" key="1">
    <source>
        <dbReference type="ARBA" id="ARBA00004123"/>
    </source>
</evidence>
<protein>
    <submittedName>
        <fullName evidence="9">Fungal specific transcription factor domain protein</fullName>
    </submittedName>
</protein>
<dbReference type="GO" id="GO:0006351">
    <property type="term" value="P:DNA-templated transcription"/>
    <property type="evidence" value="ECO:0007669"/>
    <property type="project" value="InterPro"/>
</dbReference>
<evidence type="ECO:0000256" key="4">
    <source>
        <dbReference type="ARBA" id="ARBA00022771"/>
    </source>
</evidence>
<evidence type="ECO:0000256" key="7">
    <source>
        <dbReference type="SAM" id="MobiDB-lite"/>
    </source>
</evidence>
<keyword evidence="3" id="KW-0677">Repeat</keyword>
<evidence type="ECO:0000313" key="10">
    <source>
        <dbReference type="Proteomes" id="UP000030151"/>
    </source>
</evidence>
<accession>A0A0A1USY4</accession>
<evidence type="ECO:0000256" key="6">
    <source>
        <dbReference type="ARBA" id="ARBA00023242"/>
    </source>
</evidence>
<dbReference type="PANTHER" id="PTHR40626">
    <property type="entry name" value="MIP31509P"/>
    <property type="match status" value="1"/>
</dbReference>
<dbReference type="GO" id="GO:0000978">
    <property type="term" value="F:RNA polymerase II cis-regulatory region sequence-specific DNA binding"/>
    <property type="evidence" value="ECO:0007669"/>
    <property type="project" value="InterPro"/>
</dbReference>
<dbReference type="GO" id="GO:0008270">
    <property type="term" value="F:zinc ion binding"/>
    <property type="evidence" value="ECO:0007669"/>
    <property type="project" value="UniProtKB-KW"/>
</dbReference>
<feature type="compositionally biased region" description="Polar residues" evidence="7">
    <location>
        <begin position="134"/>
        <end position="165"/>
    </location>
</feature>
<dbReference type="GO" id="GO:0005634">
    <property type="term" value="C:nucleus"/>
    <property type="evidence" value="ECO:0007669"/>
    <property type="project" value="UniProtKB-SubCell"/>
</dbReference>
<dbReference type="Gene3D" id="3.30.160.60">
    <property type="entry name" value="Classic Zinc Finger"/>
    <property type="match status" value="1"/>
</dbReference>
<dbReference type="InterPro" id="IPR007219">
    <property type="entry name" value="XnlR_reg_dom"/>
</dbReference>
<dbReference type="InterPro" id="IPR051059">
    <property type="entry name" value="VerF-like"/>
</dbReference>
<dbReference type="EMBL" id="JELW01000021">
    <property type="protein sequence ID" value="EXU99075.1"/>
    <property type="molecule type" value="Genomic_DNA"/>
</dbReference>
<sequence>MTSLDSAIGGMDPDETVAFSDSETAQPAGNETASQTQNTMGKAQFDRVFQCNVEGCEKSYSRAGHLYRHQLNRICPQKVLSVQLPRLLPSICAARPVRPAPGTTQEAKRQTARSNYFAQISSGDTSPPLPQPASIPSSNTNPRWRRSSTAGSLVSQARNQPNQHSAGLLPSSPLAGVNRVFGFQHTSSLPNQTCNLPDGQDVSHIPVQGQRLASTAVASCESGHGDELRSSMPEAIQVFASQSQDLRAVFPIPTELRGSPTAHQGFPISVNGYSDIPHAGNLSSYPTLGGETYSQPPFAMEDDFTAWLFNESSVPSSSVAYPSWRGVVPSYLDAAQLQTRTHELSLGGGISHRPMSVARTSDPGSPRTVMSDDKLQELLHLMATRFNKAACSTATTRKESFLGGDVNNDNHIISLRMTRTYIESYWYHFHLQLPILHRSAFVADHAPNLLLLAIIAIGASTLDRIHGPEVIETVLRVGQFHRLASPMGGILDAEFQAPTKLWVYQALLLIEVHEKMYSTRFLHERAHIHHDTTLALMRRGGLFIGRSAHCSADDRLGSNTTPNSALDKSSTHWIRAEATPRVVFAALVLDSTHAAMFGQPMAERWAVEASAREAAFYVLKFLSEFLLHGASEDEDAYLRRDDCNVNRPRVMYMAALVVWCYGIAVDAPILLPPALATAAEQRRDMLEFLGRVGGVRSLMIYRGCDGAIGV</sequence>
<keyword evidence="2" id="KW-0479">Metal-binding</keyword>
<comment type="subcellular location">
    <subcellularLocation>
        <location evidence="1">Nucleus</location>
    </subcellularLocation>
</comment>
<feature type="region of interest" description="Disordered" evidence="7">
    <location>
        <begin position="1"/>
        <end position="40"/>
    </location>
</feature>
<evidence type="ECO:0000313" key="9">
    <source>
        <dbReference type="EMBL" id="EXU99075.1"/>
    </source>
</evidence>
<evidence type="ECO:0000259" key="8">
    <source>
        <dbReference type="Pfam" id="PF04082"/>
    </source>
</evidence>
<dbReference type="Pfam" id="PF04082">
    <property type="entry name" value="Fungal_trans"/>
    <property type="match status" value="1"/>
</dbReference>
<dbReference type="Proteomes" id="UP000030151">
    <property type="component" value="Unassembled WGS sequence"/>
</dbReference>
<gene>
    <name evidence="9" type="ORF">X797_007798</name>
</gene>
<dbReference type="HOGENOM" id="CLU_445551_0_0_1"/>
<dbReference type="GO" id="GO:0000981">
    <property type="term" value="F:DNA-binding transcription factor activity, RNA polymerase II-specific"/>
    <property type="evidence" value="ECO:0007669"/>
    <property type="project" value="InterPro"/>
</dbReference>
<proteinExistence type="predicted"/>
<evidence type="ECO:0000256" key="5">
    <source>
        <dbReference type="ARBA" id="ARBA00022833"/>
    </source>
</evidence>
<reference evidence="9 10" key="1">
    <citation type="submission" date="2014-02" db="EMBL/GenBank/DDBJ databases">
        <title>The genome sequence of the entomopathogenic fungus Metarhizium robertsii ARSEF 2575.</title>
        <authorList>
            <person name="Giuliano Garisto Donzelli B."/>
            <person name="Roe B.A."/>
            <person name="Macmil S.L."/>
            <person name="Krasnoff S.B."/>
            <person name="Gibson D.M."/>
        </authorList>
    </citation>
    <scope>NUCLEOTIDE SEQUENCE [LARGE SCALE GENOMIC DNA]</scope>
    <source>
        <strain evidence="9 10">ARSEF 2575</strain>
    </source>
</reference>
<feature type="region of interest" description="Disordered" evidence="7">
    <location>
        <begin position="119"/>
        <end position="171"/>
    </location>
</feature>
<dbReference type="CDD" id="cd12148">
    <property type="entry name" value="fungal_TF_MHR"/>
    <property type="match status" value="1"/>
</dbReference>
<dbReference type="GO" id="GO:0000785">
    <property type="term" value="C:chromatin"/>
    <property type="evidence" value="ECO:0007669"/>
    <property type="project" value="TreeGrafter"/>
</dbReference>
<comment type="caution">
    <text evidence="9">The sequence shown here is derived from an EMBL/GenBank/DDBJ whole genome shotgun (WGS) entry which is preliminary data.</text>
</comment>
<name>A0A0A1USY4_9HYPO</name>
<feature type="region of interest" description="Disordered" evidence="7">
    <location>
        <begin position="348"/>
        <end position="368"/>
    </location>
</feature>
<organism evidence="9 10">
    <name type="scientific">Metarhizium robertsii</name>
    <dbReference type="NCBI Taxonomy" id="568076"/>
    <lineage>
        <taxon>Eukaryota</taxon>
        <taxon>Fungi</taxon>
        <taxon>Dikarya</taxon>
        <taxon>Ascomycota</taxon>
        <taxon>Pezizomycotina</taxon>
        <taxon>Sordariomycetes</taxon>
        <taxon>Hypocreomycetidae</taxon>
        <taxon>Hypocreales</taxon>
        <taxon>Clavicipitaceae</taxon>
        <taxon>Metarhizium</taxon>
    </lineage>
</organism>
<keyword evidence="5" id="KW-0862">Zinc</keyword>
<dbReference type="PANTHER" id="PTHR40626:SF11">
    <property type="entry name" value="ZINC FINGER PROTEIN YPR022C"/>
    <property type="match status" value="1"/>
</dbReference>
<feature type="domain" description="Xylanolytic transcriptional activator regulatory" evidence="8">
    <location>
        <begin position="422"/>
        <end position="600"/>
    </location>
</feature>
<evidence type="ECO:0000256" key="2">
    <source>
        <dbReference type="ARBA" id="ARBA00022723"/>
    </source>
</evidence>
<keyword evidence="4" id="KW-0863">Zinc-finger</keyword>
<feature type="compositionally biased region" description="Polar residues" evidence="7">
    <location>
        <begin position="19"/>
        <end position="40"/>
    </location>
</feature>